<dbReference type="SUPFAM" id="SSF52218">
    <property type="entry name" value="Flavoproteins"/>
    <property type="match status" value="1"/>
</dbReference>
<evidence type="ECO:0000313" key="11">
    <source>
        <dbReference type="EMBL" id="RKP02207.1"/>
    </source>
</evidence>
<accession>A0A4P9XA11</accession>
<evidence type="ECO:0000256" key="4">
    <source>
        <dbReference type="ARBA" id="ARBA00022643"/>
    </source>
</evidence>
<evidence type="ECO:0000256" key="3">
    <source>
        <dbReference type="ARBA" id="ARBA00022630"/>
    </source>
</evidence>
<dbReference type="InterPro" id="IPR001709">
    <property type="entry name" value="Flavoprot_Pyr_Nucl_cyt_Rdtase"/>
</dbReference>
<evidence type="ECO:0000259" key="10">
    <source>
        <dbReference type="PROSITE" id="PS51384"/>
    </source>
</evidence>
<dbReference type="FunFam" id="3.40.50.80:FF:000001">
    <property type="entry name" value="NADPH--cytochrome P450 reductase 1"/>
    <property type="match status" value="1"/>
</dbReference>
<evidence type="ECO:0000256" key="1">
    <source>
        <dbReference type="ARBA" id="ARBA00001917"/>
    </source>
</evidence>
<dbReference type="OrthoDB" id="1856718at2759"/>
<dbReference type="PRINTS" id="PR00369">
    <property type="entry name" value="FLAVODOXIN"/>
</dbReference>
<dbReference type="SUPFAM" id="SSF63380">
    <property type="entry name" value="Riboflavin synthase domain-like"/>
    <property type="match status" value="1"/>
</dbReference>
<dbReference type="PRINTS" id="PR00371">
    <property type="entry name" value="FPNCR"/>
</dbReference>
<dbReference type="InterPro" id="IPR023173">
    <property type="entry name" value="NADPH_Cyt_P450_Rdtase_alpha"/>
</dbReference>
<dbReference type="SUPFAM" id="SSF52343">
    <property type="entry name" value="Ferredoxin reductase-like, C-terminal NADP-linked domain"/>
    <property type="match status" value="1"/>
</dbReference>
<evidence type="ECO:0000256" key="2">
    <source>
        <dbReference type="ARBA" id="ARBA00001974"/>
    </source>
</evidence>
<keyword evidence="6" id="KW-0521">NADP</keyword>
<proteinExistence type="predicted"/>
<evidence type="ECO:0000256" key="7">
    <source>
        <dbReference type="ARBA" id="ARBA00023002"/>
    </source>
</evidence>
<feature type="domain" description="FAD-binding FR-type" evidence="10">
    <location>
        <begin position="308"/>
        <end position="577"/>
    </location>
</feature>
<dbReference type="InterPro" id="IPR003097">
    <property type="entry name" value="CysJ-like_FAD-binding"/>
</dbReference>
<evidence type="ECO:0000256" key="5">
    <source>
        <dbReference type="ARBA" id="ARBA00022827"/>
    </source>
</evidence>
<protein>
    <recommendedName>
        <fullName evidence="8">NADPH--hemoprotein reductase</fullName>
        <ecNumber evidence="8">1.6.2.4</ecNumber>
    </recommendedName>
</protein>
<dbReference type="Gene3D" id="2.40.30.10">
    <property type="entry name" value="Translation factors"/>
    <property type="match status" value="1"/>
</dbReference>
<dbReference type="Gene3D" id="3.40.50.360">
    <property type="match status" value="1"/>
</dbReference>
<dbReference type="InterPro" id="IPR017938">
    <property type="entry name" value="Riboflavin_synthase-like_b-brl"/>
</dbReference>
<dbReference type="EC" id="1.6.2.4" evidence="8"/>
<dbReference type="Gene3D" id="1.20.990.10">
    <property type="entry name" value="NADPH-cytochrome p450 Reductase, Chain A, domain 3"/>
    <property type="match status" value="1"/>
</dbReference>
<name>A0A4P9XA11_9FUNG</name>
<dbReference type="GO" id="GO:0003958">
    <property type="term" value="F:NADPH-hemoprotein reductase activity"/>
    <property type="evidence" value="ECO:0007669"/>
    <property type="project" value="UniProtKB-EC"/>
</dbReference>
<dbReference type="InterPro" id="IPR001094">
    <property type="entry name" value="Flavdoxin-like"/>
</dbReference>
<dbReference type="InterPro" id="IPR001433">
    <property type="entry name" value="OxRdtase_FAD/NAD-bd"/>
</dbReference>
<dbReference type="PANTHER" id="PTHR19384">
    <property type="entry name" value="NITRIC OXIDE SYNTHASE-RELATED"/>
    <property type="match status" value="1"/>
</dbReference>
<dbReference type="EMBL" id="ML014149">
    <property type="protein sequence ID" value="RKP02207.1"/>
    <property type="molecule type" value="Genomic_DNA"/>
</dbReference>
<dbReference type="PROSITE" id="PS50902">
    <property type="entry name" value="FLAVODOXIN_LIKE"/>
    <property type="match status" value="1"/>
</dbReference>
<dbReference type="PROSITE" id="PS51384">
    <property type="entry name" value="FAD_FR"/>
    <property type="match status" value="1"/>
</dbReference>
<keyword evidence="4" id="KW-0288">FMN</keyword>
<organism evidence="11 12">
    <name type="scientific">Caulochytrium protostelioides</name>
    <dbReference type="NCBI Taxonomy" id="1555241"/>
    <lineage>
        <taxon>Eukaryota</taxon>
        <taxon>Fungi</taxon>
        <taxon>Fungi incertae sedis</taxon>
        <taxon>Chytridiomycota</taxon>
        <taxon>Chytridiomycota incertae sedis</taxon>
        <taxon>Chytridiomycetes</taxon>
        <taxon>Caulochytriales</taxon>
        <taxon>Caulochytriaceae</taxon>
        <taxon>Caulochytrium</taxon>
    </lineage>
</organism>
<evidence type="ECO:0000256" key="6">
    <source>
        <dbReference type="ARBA" id="ARBA00022857"/>
    </source>
</evidence>
<comment type="cofactor">
    <cofactor evidence="1">
        <name>FMN</name>
        <dbReference type="ChEBI" id="CHEBI:58210"/>
    </cofactor>
</comment>
<dbReference type="InterPro" id="IPR017927">
    <property type="entry name" value="FAD-bd_FR_type"/>
</dbReference>
<dbReference type="STRING" id="1555241.A0A4P9XA11"/>
<dbReference type="AlphaFoldDB" id="A0A4P9XA11"/>
<reference evidence="12" key="1">
    <citation type="journal article" date="2018" name="Nat. Microbiol.">
        <title>Leveraging single-cell genomics to expand the fungal tree of life.</title>
        <authorList>
            <person name="Ahrendt S.R."/>
            <person name="Quandt C.A."/>
            <person name="Ciobanu D."/>
            <person name="Clum A."/>
            <person name="Salamov A."/>
            <person name="Andreopoulos B."/>
            <person name="Cheng J.F."/>
            <person name="Woyke T."/>
            <person name="Pelin A."/>
            <person name="Henrissat B."/>
            <person name="Reynolds N.K."/>
            <person name="Benny G.L."/>
            <person name="Smith M.E."/>
            <person name="James T.Y."/>
            <person name="Grigoriev I.V."/>
        </authorList>
    </citation>
    <scope>NUCLEOTIDE SEQUENCE [LARGE SCALE GENOMIC DNA]</scope>
    <source>
        <strain evidence="12">ATCC 52028</strain>
    </source>
</reference>
<dbReference type="GO" id="GO:0050660">
    <property type="term" value="F:flavin adenine dinucleotide binding"/>
    <property type="evidence" value="ECO:0007669"/>
    <property type="project" value="TreeGrafter"/>
</dbReference>
<keyword evidence="12" id="KW-1185">Reference proteome</keyword>
<feature type="domain" description="Flavodoxin-like" evidence="9">
    <location>
        <begin position="88"/>
        <end position="255"/>
    </location>
</feature>
<keyword evidence="5" id="KW-0274">FAD</keyword>
<sequence>MTLVAVLSLTAGYVWYLQSRKLKQTRIQKATGIGLTLDTRAASGKAAASDGAAGNALRTSATPRSALTPRPHVSWLDKAIALKHSDLLVLFYSSQTGTANDLADRFAEEFTENYGVHALVIDISEESPTTMTAFRRRQLADSTPKERWVFGYFLSTYGEGEPTDGSVDWFKWHFGDATQYTSKLLKSAEPKDAYASVTYVLFGLGNRTYEHFNAVGRLFDALMARSGATRIGAAGEGDDDKSLEEDYLKWKAGVMPLMAAHYGLAAGDSRDALDARLQPPLSSSSVPPYLAEWDECLDDATAVAFNQKHPYYARITGLALTREALHLELALPPGLSYATGDYVGIWACNPPHAVLALAQALGQETALDQPFELVMDAAHPSASSAPALFPMPCTLRTALAYYVDLHATLKQHQVELLGRYAQDTDERDALFALADHRDAYTRDILTPQRSLTDLLVQYSSVKLPLAVALVHMLPRNQVRYYSISSSALESPQTVALTAVVVRYPMVRIMEGTATSWLQAVHDGMTAQKAAHDPSQSSSSSSLRLNAVSVSRTKRSAALAPPPFHVAMYIRTSHFHLPADLAKPVIMVGPGTGVAPFRGFVRERAYQAQTAQPKSTAPMRLTLFYGCRHPNQDFLFRDEFTALAAQSAAGETGALQFALVTAFSRHDGAPKVYVQDRLRQHGADVYAQLAQQGGHLYVCGDASRMAQDVMKTVVAIYVQYGGMDEDAARLAVRQLKADGRYAEDTW</sequence>
<dbReference type="Pfam" id="PF00258">
    <property type="entry name" value="Flavodoxin_1"/>
    <property type="match status" value="1"/>
</dbReference>
<evidence type="ECO:0000256" key="8">
    <source>
        <dbReference type="ARBA" id="ARBA00023797"/>
    </source>
</evidence>
<dbReference type="GO" id="GO:0005829">
    <property type="term" value="C:cytosol"/>
    <property type="evidence" value="ECO:0007669"/>
    <property type="project" value="TreeGrafter"/>
</dbReference>
<dbReference type="InterPro" id="IPR029039">
    <property type="entry name" value="Flavoprotein-like_sf"/>
</dbReference>
<dbReference type="InterPro" id="IPR008254">
    <property type="entry name" value="Flavodoxin/NO_synth"/>
</dbReference>
<dbReference type="Pfam" id="PF00175">
    <property type="entry name" value="NAD_binding_1"/>
    <property type="match status" value="1"/>
</dbReference>
<comment type="cofactor">
    <cofactor evidence="2">
        <name>FAD</name>
        <dbReference type="ChEBI" id="CHEBI:57692"/>
    </cofactor>
</comment>
<dbReference type="GO" id="GO:0010181">
    <property type="term" value="F:FMN binding"/>
    <property type="evidence" value="ECO:0007669"/>
    <property type="project" value="InterPro"/>
</dbReference>
<dbReference type="Proteomes" id="UP000274922">
    <property type="component" value="Unassembled WGS sequence"/>
</dbReference>
<dbReference type="InterPro" id="IPR039261">
    <property type="entry name" value="FNR_nucleotide-bd"/>
</dbReference>
<dbReference type="Pfam" id="PF00667">
    <property type="entry name" value="FAD_binding_1"/>
    <property type="match status" value="1"/>
</dbReference>
<dbReference type="Gene3D" id="3.40.50.80">
    <property type="entry name" value="Nucleotide-binding domain of ferredoxin-NADP reductase (FNR) module"/>
    <property type="match status" value="1"/>
</dbReference>
<evidence type="ECO:0000313" key="12">
    <source>
        <dbReference type="Proteomes" id="UP000274922"/>
    </source>
</evidence>
<dbReference type="PANTHER" id="PTHR19384:SF17">
    <property type="entry name" value="NADPH--CYTOCHROME P450 REDUCTASE"/>
    <property type="match status" value="1"/>
</dbReference>
<keyword evidence="7" id="KW-0560">Oxidoreductase</keyword>
<gene>
    <name evidence="11" type="ORF">CXG81DRAFT_11037</name>
</gene>
<keyword evidence="3" id="KW-0285">Flavoprotein</keyword>
<evidence type="ECO:0000259" key="9">
    <source>
        <dbReference type="PROSITE" id="PS50902"/>
    </source>
</evidence>